<dbReference type="GO" id="GO:0016787">
    <property type="term" value="F:hydrolase activity"/>
    <property type="evidence" value="ECO:0007669"/>
    <property type="project" value="UniProtKB-KW"/>
</dbReference>
<dbReference type="SUPFAM" id="SSF55031">
    <property type="entry name" value="Bacterial exopeptidase dimerisation domain"/>
    <property type="match status" value="1"/>
</dbReference>
<gene>
    <name evidence="2" type="ORF">NCTC13443_03407</name>
</gene>
<accession>A0A377V230</accession>
<evidence type="ECO:0000313" key="2">
    <source>
        <dbReference type="EMBL" id="STT03046.1"/>
    </source>
</evidence>
<name>A0A377V230_KLEPN</name>
<evidence type="ECO:0000313" key="3">
    <source>
        <dbReference type="Proteomes" id="UP000255518"/>
    </source>
</evidence>
<keyword evidence="2" id="KW-0378">Hydrolase</keyword>
<dbReference type="EMBL" id="UGKT01000001">
    <property type="protein sequence ID" value="STT03046.1"/>
    <property type="molecule type" value="Genomic_DNA"/>
</dbReference>
<evidence type="ECO:0000259" key="1">
    <source>
        <dbReference type="Pfam" id="PF07687"/>
    </source>
</evidence>
<feature type="domain" description="Peptidase M20 dimerisation" evidence="1">
    <location>
        <begin position="2"/>
        <end position="49"/>
    </location>
</feature>
<dbReference type="Pfam" id="PF07687">
    <property type="entry name" value="M20_dimer"/>
    <property type="match status" value="1"/>
</dbReference>
<dbReference type="Proteomes" id="UP000255518">
    <property type="component" value="Unassembled WGS sequence"/>
</dbReference>
<dbReference type="AlphaFoldDB" id="A0A377V230"/>
<dbReference type="InterPro" id="IPR011650">
    <property type="entry name" value="Peptidase_M20_dimer"/>
</dbReference>
<reference evidence="2 3" key="1">
    <citation type="submission" date="2018-06" db="EMBL/GenBank/DDBJ databases">
        <authorList>
            <consortium name="Pathogen Informatics"/>
            <person name="Doyle S."/>
        </authorList>
    </citation>
    <scope>NUCLEOTIDE SEQUENCE [LARGE SCALE GENOMIC DNA]</scope>
    <source>
        <strain evidence="2 3">NCTC13443</strain>
    </source>
</reference>
<protein>
    <submittedName>
        <fullName evidence="2">Amidohydrolase family protein</fullName>
    </submittedName>
</protein>
<proteinExistence type="predicted"/>
<organism evidence="2 3">
    <name type="scientific">Klebsiella pneumoniae</name>
    <dbReference type="NCBI Taxonomy" id="573"/>
    <lineage>
        <taxon>Bacteria</taxon>
        <taxon>Pseudomonadati</taxon>
        <taxon>Pseudomonadota</taxon>
        <taxon>Gammaproteobacteria</taxon>
        <taxon>Enterobacterales</taxon>
        <taxon>Enterobacteriaceae</taxon>
        <taxon>Klebsiella/Raoultella group</taxon>
        <taxon>Klebsiella</taxon>
        <taxon>Klebsiella pneumoniae complex</taxon>
    </lineage>
</organism>
<dbReference type="InterPro" id="IPR036264">
    <property type="entry name" value="Bact_exopeptidase_dim_dom"/>
</dbReference>
<sequence length="92" mass="10437">MVTVGSIQAGHAPNIINDHVLMKLTVRTLNEQVRETVLQRIHDIAVAQAESFNATATLTHVNGSPVLRNDPRRTPWCGRWRQRCLAQSRWAR</sequence>
<dbReference type="Gene3D" id="3.30.70.360">
    <property type="match status" value="1"/>
</dbReference>
<dbReference type="Gene3D" id="3.40.630.10">
    <property type="entry name" value="Zn peptidases"/>
    <property type="match status" value="1"/>
</dbReference>